<accession>A0A9D5DDS1</accession>
<evidence type="ECO:0000256" key="6">
    <source>
        <dbReference type="PROSITE-ProRule" id="PRU01240"/>
    </source>
</evidence>
<organism evidence="10 11">
    <name type="scientific">Dioscorea zingiberensis</name>
    <dbReference type="NCBI Taxonomy" id="325984"/>
    <lineage>
        <taxon>Eukaryota</taxon>
        <taxon>Viridiplantae</taxon>
        <taxon>Streptophyta</taxon>
        <taxon>Embryophyta</taxon>
        <taxon>Tracheophyta</taxon>
        <taxon>Spermatophyta</taxon>
        <taxon>Magnoliopsida</taxon>
        <taxon>Liliopsida</taxon>
        <taxon>Dioscoreales</taxon>
        <taxon>Dioscoreaceae</taxon>
        <taxon>Dioscorea</taxon>
    </lineage>
</organism>
<feature type="domain" description="PA" evidence="8">
    <location>
        <begin position="104"/>
        <end position="189"/>
    </location>
</feature>
<comment type="caution">
    <text evidence="6">Lacks conserved residue(s) required for the propagation of feature annotation.</text>
</comment>
<dbReference type="InterPro" id="IPR000209">
    <property type="entry name" value="Peptidase_S8/S53_dom"/>
</dbReference>
<feature type="domain" description="Subtilisin-like protease fibronectin type-III" evidence="9">
    <location>
        <begin position="380"/>
        <end position="483"/>
    </location>
</feature>
<feature type="domain" description="Peptidase S8/S53" evidence="7">
    <location>
        <begin position="2"/>
        <end position="303"/>
    </location>
</feature>
<dbReference type="GO" id="GO:0004252">
    <property type="term" value="F:serine-type endopeptidase activity"/>
    <property type="evidence" value="ECO:0007669"/>
    <property type="project" value="InterPro"/>
</dbReference>
<sequence length="486" mass="50888">MDAAVNDGVDVLSLSLGGSSNPFYNDSIAIGAFGAMQKGVLVSCAAGNSGPSYGTLSNEAPWILTVGASTTDRVIRTTVKLGDGQQFIGESAYQPRSFHSILRPLVYPGSINPRAATCKNGTLDKINVRGMVVVCDDGDLDRVEKGSIVKSAGGVAMILANLAVEGYTTLASVHVLPASHVSYADGLKIKAYLSSNAAPVASISFQGTLFGATPTPVTGYFTSRGPNQADPNILKPDIIGPGVNILAAWPVSVGSKSRFNVISGTSMATPHISGIAALLKHTHPDWSPAAIKSAIMTSAEITGNDGNSILDHTLNIADFFTIGAGHVNPSNANNPGLVYDIKPSSYVGYLCGLGYTDMQVSAITRSPVRCSRIQSVSGPELNYPSFMVFLSASNNYTTVVHRTVTNVGAPRSVYTLQITPPTGVSMTVNPRSLAFTKAKQQLKFSVTFSSSPSSNSGDLFFWEGLLTWVSSDNTIAVRSPILVGIS</sequence>
<dbReference type="InterPro" id="IPR003137">
    <property type="entry name" value="PA_domain"/>
</dbReference>
<comment type="similarity">
    <text evidence="1 6">Belongs to the peptidase S8 family.</text>
</comment>
<keyword evidence="11" id="KW-1185">Reference proteome</keyword>
<dbReference type="InterPro" id="IPR045051">
    <property type="entry name" value="SBT"/>
</dbReference>
<dbReference type="InterPro" id="IPR041469">
    <property type="entry name" value="Subtilisin-like_FN3"/>
</dbReference>
<gene>
    <name evidence="10" type="ORF">J5N97_008226</name>
</gene>
<evidence type="ECO:0000313" key="11">
    <source>
        <dbReference type="Proteomes" id="UP001085076"/>
    </source>
</evidence>
<dbReference type="PROSITE" id="PS00138">
    <property type="entry name" value="SUBTILASE_SER"/>
    <property type="match status" value="1"/>
</dbReference>
<evidence type="ECO:0000259" key="8">
    <source>
        <dbReference type="Pfam" id="PF02225"/>
    </source>
</evidence>
<evidence type="ECO:0000256" key="1">
    <source>
        <dbReference type="ARBA" id="ARBA00011073"/>
    </source>
</evidence>
<dbReference type="Pfam" id="PF17766">
    <property type="entry name" value="fn3_6"/>
    <property type="match status" value="1"/>
</dbReference>
<evidence type="ECO:0000259" key="7">
    <source>
        <dbReference type="Pfam" id="PF00082"/>
    </source>
</evidence>
<dbReference type="SUPFAM" id="SSF52743">
    <property type="entry name" value="Subtilisin-like"/>
    <property type="match status" value="1"/>
</dbReference>
<evidence type="ECO:0000256" key="3">
    <source>
        <dbReference type="ARBA" id="ARBA00022729"/>
    </source>
</evidence>
<dbReference type="OrthoDB" id="206201at2759"/>
<reference evidence="10" key="2">
    <citation type="journal article" date="2022" name="Hortic Res">
        <title>The genome of Dioscorea zingiberensis sheds light on the biosynthesis, origin and evolution of the medicinally important diosgenin saponins.</title>
        <authorList>
            <person name="Li Y."/>
            <person name="Tan C."/>
            <person name="Li Z."/>
            <person name="Guo J."/>
            <person name="Li S."/>
            <person name="Chen X."/>
            <person name="Wang C."/>
            <person name="Dai X."/>
            <person name="Yang H."/>
            <person name="Song W."/>
            <person name="Hou L."/>
            <person name="Xu J."/>
            <person name="Tong Z."/>
            <person name="Xu A."/>
            <person name="Yuan X."/>
            <person name="Wang W."/>
            <person name="Yang Q."/>
            <person name="Chen L."/>
            <person name="Sun Z."/>
            <person name="Wang K."/>
            <person name="Pan B."/>
            <person name="Chen J."/>
            <person name="Bao Y."/>
            <person name="Liu F."/>
            <person name="Qi X."/>
            <person name="Gang D.R."/>
            <person name="Wen J."/>
            <person name="Li J."/>
        </authorList>
    </citation>
    <scope>NUCLEOTIDE SEQUENCE</scope>
    <source>
        <strain evidence="10">Dzin_1.0</strain>
    </source>
</reference>
<evidence type="ECO:0000259" key="9">
    <source>
        <dbReference type="Pfam" id="PF17766"/>
    </source>
</evidence>
<proteinExistence type="inferred from homology"/>
<protein>
    <submittedName>
        <fullName evidence="10">Uncharacterized protein</fullName>
    </submittedName>
</protein>
<dbReference type="PANTHER" id="PTHR10795">
    <property type="entry name" value="PROPROTEIN CONVERTASE SUBTILISIN/KEXIN"/>
    <property type="match status" value="1"/>
</dbReference>
<evidence type="ECO:0000256" key="2">
    <source>
        <dbReference type="ARBA" id="ARBA00022670"/>
    </source>
</evidence>
<dbReference type="EMBL" id="JAGGNH010000001">
    <property type="protein sequence ID" value="KAJ0989870.1"/>
    <property type="molecule type" value="Genomic_DNA"/>
</dbReference>
<dbReference type="Gene3D" id="2.60.40.2310">
    <property type="match status" value="1"/>
</dbReference>
<evidence type="ECO:0000313" key="10">
    <source>
        <dbReference type="EMBL" id="KAJ0989870.1"/>
    </source>
</evidence>
<reference evidence="10" key="1">
    <citation type="submission" date="2021-03" db="EMBL/GenBank/DDBJ databases">
        <authorList>
            <person name="Li Z."/>
            <person name="Yang C."/>
        </authorList>
    </citation>
    <scope>NUCLEOTIDE SEQUENCE</scope>
    <source>
        <strain evidence="10">Dzin_1.0</strain>
        <tissue evidence="10">Leaf</tissue>
    </source>
</reference>
<evidence type="ECO:0000256" key="4">
    <source>
        <dbReference type="ARBA" id="ARBA00022801"/>
    </source>
</evidence>
<dbReference type="AlphaFoldDB" id="A0A9D5DDS1"/>
<keyword evidence="4" id="KW-0378">Hydrolase</keyword>
<dbReference type="InterPro" id="IPR023828">
    <property type="entry name" value="Peptidase_S8_Ser-AS"/>
</dbReference>
<dbReference type="CDD" id="cd02120">
    <property type="entry name" value="PA_subtilisin_like"/>
    <property type="match status" value="1"/>
</dbReference>
<dbReference type="FunFam" id="3.50.30.30:FF:000005">
    <property type="entry name" value="subtilisin-like protease SBT1.5"/>
    <property type="match status" value="1"/>
</dbReference>
<dbReference type="Pfam" id="PF00082">
    <property type="entry name" value="Peptidase_S8"/>
    <property type="match status" value="1"/>
</dbReference>
<dbReference type="Gene3D" id="3.50.30.30">
    <property type="match status" value="1"/>
</dbReference>
<dbReference type="Proteomes" id="UP001085076">
    <property type="component" value="Miscellaneous, Linkage group lg01"/>
</dbReference>
<dbReference type="GO" id="GO:0006508">
    <property type="term" value="P:proteolysis"/>
    <property type="evidence" value="ECO:0007669"/>
    <property type="project" value="UniProtKB-KW"/>
</dbReference>
<keyword evidence="2" id="KW-0645">Protease</keyword>
<comment type="caution">
    <text evidence="10">The sequence shown here is derived from an EMBL/GenBank/DDBJ whole genome shotgun (WGS) entry which is preliminary data.</text>
</comment>
<keyword evidence="5" id="KW-0720">Serine protease</keyword>
<keyword evidence="3" id="KW-0732">Signal</keyword>
<dbReference type="PROSITE" id="PS51892">
    <property type="entry name" value="SUBTILASE"/>
    <property type="match status" value="1"/>
</dbReference>
<dbReference type="Gene3D" id="3.40.50.200">
    <property type="entry name" value="Peptidase S8/S53 domain"/>
    <property type="match status" value="1"/>
</dbReference>
<dbReference type="InterPro" id="IPR036852">
    <property type="entry name" value="Peptidase_S8/S53_dom_sf"/>
</dbReference>
<evidence type="ECO:0000256" key="5">
    <source>
        <dbReference type="ARBA" id="ARBA00022825"/>
    </source>
</evidence>
<dbReference type="Pfam" id="PF02225">
    <property type="entry name" value="PA"/>
    <property type="match status" value="1"/>
</dbReference>
<name>A0A9D5DDS1_9LILI</name>